<feature type="transmembrane region" description="Helical" evidence="13">
    <location>
        <begin position="352"/>
        <end position="376"/>
    </location>
</feature>
<evidence type="ECO:0000256" key="2">
    <source>
        <dbReference type="ARBA" id="ARBA00004651"/>
    </source>
</evidence>
<keyword evidence="5" id="KW-0813">Transport</keyword>
<gene>
    <name evidence="14" type="ORF">GM661_09050</name>
</gene>
<name>A0A8A7K8I7_9FIRM</name>
<evidence type="ECO:0000256" key="7">
    <source>
        <dbReference type="ARBA" id="ARBA00022475"/>
    </source>
</evidence>
<dbReference type="KEGG" id="ifn:GM661_09050"/>
<dbReference type="NCBIfam" id="TIGR00797">
    <property type="entry name" value="matE"/>
    <property type="match status" value="1"/>
</dbReference>
<dbReference type="PANTHER" id="PTHR43298">
    <property type="entry name" value="MULTIDRUG RESISTANCE PROTEIN NORM-RELATED"/>
    <property type="match status" value="1"/>
</dbReference>
<dbReference type="InterPro" id="IPR050222">
    <property type="entry name" value="MATE_MdtK"/>
</dbReference>
<accession>A0A8A7K8I7</accession>
<dbReference type="PANTHER" id="PTHR43298:SF2">
    <property type="entry name" value="FMN_FAD EXPORTER YEEO-RELATED"/>
    <property type="match status" value="1"/>
</dbReference>
<comment type="function">
    <text evidence="1">Multidrug efflux pump.</text>
</comment>
<evidence type="ECO:0000256" key="11">
    <source>
        <dbReference type="ARBA" id="ARBA00023136"/>
    </source>
</evidence>
<protein>
    <recommendedName>
        <fullName evidence="4">Probable multidrug resistance protein NorM</fullName>
    </recommendedName>
    <alternativeName>
        <fullName evidence="12">Multidrug-efflux transporter</fullName>
    </alternativeName>
</protein>
<feature type="transmembrane region" description="Helical" evidence="13">
    <location>
        <begin position="165"/>
        <end position="182"/>
    </location>
</feature>
<reference evidence="14" key="1">
    <citation type="submission" date="2019-12" db="EMBL/GenBank/DDBJ databases">
        <authorList>
            <person name="zhang j."/>
            <person name="sun C.M."/>
        </authorList>
    </citation>
    <scope>NUCLEOTIDE SEQUENCE</scope>
    <source>
        <strain evidence="14">NS-1</strain>
    </source>
</reference>
<feature type="transmembrane region" description="Helical" evidence="13">
    <location>
        <begin position="322"/>
        <end position="346"/>
    </location>
</feature>
<evidence type="ECO:0000256" key="10">
    <source>
        <dbReference type="ARBA" id="ARBA00023065"/>
    </source>
</evidence>
<keyword evidence="9 13" id="KW-1133">Transmembrane helix</keyword>
<dbReference type="RefSeq" id="WP_230869692.1">
    <property type="nucleotide sequence ID" value="NZ_CP046640.1"/>
</dbReference>
<organism evidence="14 15">
    <name type="scientific">Iocasia fonsfrigidae</name>
    <dbReference type="NCBI Taxonomy" id="2682810"/>
    <lineage>
        <taxon>Bacteria</taxon>
        <taxon>Bacillati</taxon>
        <taxon>Bacillota</taxon>
        <taxon>Clostridia</taxon>
        <taxon>Halanaerobiales</taxon>
        <taxon>Halanaerobiaceae</taxon>
        <taxon>Iocasia</taxon>
    </lineage>
</organism>
<keyword evidence="6" id="KW-0050">Antiport</keyword>
<dbReference type="EMBL" id="CP046640">
    <property type="protein sequence ID" value="QTL98113.1"/>
    <property type="molecule type" value="Genomic_DNA"/>
</dbReference>
<evidence type="ECO:0000313" key="15">
    <source>
        <dbReference type="Proteomes" id="UP000665020"/>
    </source>
</evidence>
<evidence type="ECO:0000256" key="6">
    <source>
        <dbReference type="ARBA" id="ARBA00022449"/>
    </source>
</evidence>
<dbReference type="GO" id="GO:0006811">
    <property type="term" value="P:monoatomic ion transport"/>
    <property type="evidence" value="ECO:0007669"/>
    <property type="project" value="UniProtKB-KW"/>
</dbReference>
<feature type="transmembrane region" description="Helical" evidence="13">
    <location>
        <begin position="56"/>
        <end position="77"/>
    </location>
</feature>
<feature type="transmembrane region" description="Helical" evidence="13">
    <location>
        <begin position="418"/>
        <end position="435"/>
    </location>
</feature>
<dbReference type="Proteomes" id="UP000665020">
    <property type="component" value="Chromosome"/>
</dbReference>
<proteinExistence type="inferred from homology"/>
<feature type="transmembrane region" description="Helical" evidence="13">
    <location>
        <begin position="388"/>
        <end position="412"/>
    </location>
</feature>
<feature type="transmembrane region" description="Helical" evidence="13">
    <location>
        <begin position="21"/>
        <end position="44"/>
    </location>
</feature>
<dbReference type="InterPro" id="IPR048279">
    <property type="entry name" value="MdtK-like"/>
</dbReference>
<evidence type="ECO:0000256" key="8">
    <source>
        <dbReference type="ARBA" id="ARBA00022692"/>
    </source>
</evidence>
<dbReference type="GO" id="GO:0015297">
    <property type="term" value="F:antiporter activity"/>
    <property type="evidence" value="ECO:0007669"/>
    <property type="project" value="UniProtKB-KW"/>
</dbReference>
<feature type="transmembrane region" description="Helical" evidence="13">
    <location>
        <begin position="98"/>
        <end position="122"/>
    </location>
</feature>
<keyword evidence="8 13" id="KW-0812">Transmembrane</keyword>
<sequence>MKTIIRHKNIIKNISILAFPAILEMALNTLVGMADTLMISHIIGKEGLSAVGFANQIIFTLIYVFTSFNAGATAMVARSYGEKNYQRLNKIVGENLSLNFFLGILIFLTALIFSESILNIFSVSELVYQMSVDYFNNVAISQFFMFISFAAAASLRGAGDTKTPMFITGIANILNIIGNYILMTGYSFFPELGIKGAALSTSIARGIAAILYLIILIKGKNKIKIKLSNLKLSAYILKPLWNLSYAAALEQFFMQAAFFVNSIIISLLDTTSEAAYRILINIESASFMPAIGISIATATLVGKRLGEQNPKKSLQTGKAAGFMGIIWGILMGIIFFVFPVPILTLFTSDTKLINAATFTMKIAGFNQPLLAFMIIISGALRGTGDTKGVMLITSLRLWTIFVPLCYILVKYFNYGVTSVWYAEISSFLVFSYFMYKRFIDMEWARITMF</sequence>
<evidence type="ECO:0000256" key="3">
    <source>
        <dbReference type="ARBA" id="ARBA00010199"/>
    </source>
</evidence>
<evidence type="ECO:0000256" key="1">
    <source>
        <dbReference type="ARBA" id="ARBA00003408"/>
    </source>
</evidence>
<dbReference type="GO" id="GO:0005886">
    <property type="term" value="C:plasma membrane"/>
    <property type="evidence" value="ECO:0007669"/>
    <property type="project" value="UniProtKB-SubCell"/>
</dbReference>
<keyword evidence="10" id="KW-0406">Ion transport</keyword>
<dbReference type="CDD" id="cd13137">
    <property type="entry name" value="MATE_NorM_like"/>
    <property type="match status" value="1"/>
</dbReference>
<evidence type="ECO:0000313" key="14">
    <source>
        <dbReference type="EMBL" id="QTL98113.1"/>
    </source>
</evidence>
<keyword evidence="7" id="KW-1003">Cell membrane</keyword>
<keyword evidence="11 13" id="KW-0472">Membrane</keyword>
<feature type="transmembrane region" description="Helical" evidence="13">
    <location>
        <begin position="134"/>
        <end position="153"/>
    </location>
</feature>
<keyword evidence="15" id="KW-1185">Reference proteome</keyword>
<evidence type="ECO:0000256" key="5">
    <source>
        <dbReference type="ARBA" id="ARBA00022448"/>
    </source>
</evidence>
<dbReference type="InterPro" id="IPR002528">
    <property type="entry name" value="MATE_fam"/>
</dbReference>
<evidence type="ECO:0000256" key="13">
    <source>
        <dbReference type="SAM" id="Phobius"/>
    </source>
</evidence>
<evidence type="ECO:0000256" key="12">
    <source>
        <dbReference type="ARBA" id="ARBA00031636"/>
    </source>
</evidence>
<dbReference type="PIRSF" id="PIRSF006603">
    <property type="entry name" value="DinF"/>
    <property type="match status" value="1"/>
</dbReference>
<evidence type="ECO:0000256" key="9">
    <source>
        <dbReference type="ARBA" id="ARBA00022989"/>
    </source>
</evidence>
<feature type="transmembrane region" description="Helical" evidence="13">
    <location>
        <begin position="202"/>
        <end position="219"/>
    </location>
</feature>
<comment type="subcellular location">
    <subcellularLocation>
        <location evidence="2">Cell membrane</location>
        <topology evidence="2">Multi-pass membrane protein</topology>
    </subcellularLocation>
</comment>
<evidence type="ECO:0000256" key="4">
    <source>
        <dbReference type="ARBA" id="ARBA00020268"/>
    </source>
</evidence>
<comment type="similarity">
    <text evidence="3">Belongs to the multi antimicrobial extrusion (MATE) (TC 2.A.66.1) family.</text>
</comment>
<dbReference type="Pfam" id="PF01554">
    <property type="entry name" value="MatE"/>
    <property type="match status" value="2"/>
</dbReference>
<feature type="transmembrane region" description="Helical" evidence="13">
    <location>
        <begin position="274"/>
        <end position="301"/>
    </location>
</feature>
<dbReference type="GO" id="GO:0042910">
    <property type="term" value="F:xenobiotic transmembrane transporter activity"/>
    <property type="evidence" value="ECO:0007669"/>
    <property type="project" value="InterPro"/>
</dbReference>
<dbReference type="AlphaFoldDB" id="A0A8A7K8I7"/>